<name>A0A1E3H5V4_9HYPH</name>
<evidence type="ECO:0000313" key="8">
    <source>
        <dbReference type="Proteomes" id="UP000094622"/>
    </source>
</evidence>
<dbReference type="PATRIC" id="fig|1439726.3.peg.975"/>
<keyword evidence="4" id="KW-0804">Transcription</keyword>
<dbReference type="GO" id="GO:0003700">
    <property type="term" value="F:DNA-binding transcription factor activity"/>
    <property type="evidence" value="ECO:0007669"/>
    <property type="project" value="InterPro"/>
</dbReference>
<keyword evidence="5" id="KW-0812">Transmembrane</keyword>
<dbReference type="PANTHER" id="PTHR30579">
    <property type="entry name" value="TRANSCRIPTIONAL REGULATOR"/>
    <property type="match status" value="1"/>
</dbReference>
<protein>
    <submittedName>
        <fullName evidence="7">HTH-type transcriptional regulator GltC</fullName>
    </submittedName>
</protein>
<dbReference type="GO" id="GO:0003677">
    <property type="term" value="F:DNA binding"/>
    <property type="evidence" value="ECO:0007669"/>
    <property type="project" value="UniProtKB-KW"/>
</dbReference>
<dbReference type="InterPro" id="IPR000847">
    <property type="entry name" value="LysR_HTH_N"/>
</dbReference>
<dbReference type="InterPro" id="IPR050176">
    <property type="entry name" value="LTTR"/>
</dbReference>
<keyword evidence="5" id="KW-0472">Membrane</keyword>
<comment type="similarity">
    <text evidence="1">Belongs to the LysR transcriptional regulatory family.</text>
</comment>
<dbReference type="EMBL" id="MCRJ01000015">
    <property type="protein sequence ID" value="ODN71690.1"/>
    <property type="molecule type" value="Genomic_DNA"/>
</dbReference>
<evidence type="ECO:0000256" key="3">
    <source>
        <dbReference type="ARBA" id="ARBA00023125"/>
    </source>
</evidence>
<dbReference type="SUPFAM" id="SSF53850">
    <property type="entry name" value="Periplasmic binding protein-like II"/>
    <property type="match status" value="1"/>
</dbReference>
<organism evidence="7 8">
    <name type="scientific">Methylobrevis pamukkalensis</name>
    <dbReference type="NCBI Taxonomy" id="1439726"/>
    <lineage>
        <taxon>Bacteria</taxon>
        <taxon>Pseudomonadati</taxon>
        <taxon>Pseudomonadota</taxon>
        <taxon>Alphaproteobacteria</taxon>
        <taxon>Hyphomicrobiales</taxon>
        <taxon>Pleomorphomonadaceae</taxon>
        <taxon>Methylobrevis</taxon>
    </lineage>
</organism>
<feature type="transmembrane region" description="Helical" evidence="5">
    <location>
        <begin position="208"/>
        <end position="232"/>
    </location>
</feature>
<dbReference type="Gene3D" id="3.40.190.10">
    <property type="entry name" value="Periplasmic binding protein-like II"/>
    <property type="match status" value="2"/>
</dbReference>
<dbReference type="Pfam" id="PF03466">
    <property type="entry name" value="LysR_substrate"/>
    <property type="match status" value="1"/>
</dbReference>
<gene>
    <name evidence="7" type="primary">gltC_2</name>
    <name evidence="7" type="ORF">A6302_00934</name>
</gene>
<keyword evidence="3" id="KW-0238">DNA-binding</keyword>
<dbReference type="Proteomes" id="UP000094622">
    <property type="component" value="Unassembled WGS sequence"/>
</dbReference>
<dbReference type="PANTHER" id="PTHR30579:SF7">
    <property type="entry name" value="HTH-TYPE TRANSCRIPTIONAL REGULATOR LRHA-RELATED"/>
    <property type="match status" value="1"/>
</dbReference>
<accession>A0A1E3H5V4</accession>
<evidence type="ECO:0000256" key="5">
    <source>
        <dbReference type="SAM" id="Phobius"/>
    </source>
</evidence>
<dbReference type="InterPro" id="IPR005119">
    <property type="entry name" value="LysR_subst-bd"/>
</dbReference>
<reference evidence="7 8" key="1">
    <citation type="submission" date="2016-07" db="EMBL/GenBank/DDBJ databases">
        <title>Draft Genome Sequence of Methylobrevis pamukkalensis PK2.</title>
        <authorList>
            <person name="Vasilenko O.V."/>
            <person name="Doronina N.V."/>
            <person name="Shmareva M.N."/>
            <person name="Tarlachkov S.V."/>
            <person name="Mustakhimov I."/>
            <person name="Trotsenko Y.A."/>
        </authorList>
    </citation>
    <scope>NUCLEOTIDE SEQUENCE [LARGE SCALE GENOMIC DNA]</scope>
    <source>
        <strain evidence="7 8">PK2</strain>
    </source>
</reference>
<keyword evidence="2" id="KW-0805">Transcription regulation</keyword>
<dbReference type="FunFam" id="1.10.10.10:FF:000001">
    <property type="entry name" value="LysR family transcriptional regulator"/>
    <property type="match status" value="1"/>
</dbReference>
<comment type="caution">
    <text evidence="7">The sequence shown here is derived from an EMBL/GenBank/DDBJ whole genome shotgun (WGS) entry which is preliminary data.</text>
</comment>
<sequence>MNVLDLDQLRTFVAISEMGSFTAAADVVHKTQSAVSMQMRRLEERIGRQIFVRDGRQSRLTEDGRRLQEYARRMIRLNDETLAAFADPGAVGAIRFGMPDDYADRLLPTVLAGFSRINPGIEIAVECQSSHATMELVREGKLDLAIVTSDDLGGRGEVIRREQLHWVGARDHCAHELDPLPLALAEENCVWRRSAIKELDALGRRFRLAYSSGSAAALSGAVLAGLAISVLAESSIRPNMRILGPREGLPDLPSCSIALARAEHATLPIHEALAGHVRASLGNLQAPALLAAAE</sequence>
<evidence type="ECO:0000256" key="1">
    <source>
        <dbReference type="ARBA" id="ARBA00009437"/>
    </source>
</evidence>
<feature type="domain" description="HTH lysR-type" evidence="6">
    <location>
        <begin position="4"/>
        <end position="61"/>
    </location>
</feature>
<dbReference type="Gene3D" id="1.10.10.10">
    <property type="entry name" value="Winged helix-like DNA-binding domain superfamily/Winged helix DNA-binding domain"/>
    <property type="match status" value="1"/>
</dbReference>
<dbReference type="PRINTS" id="PR00039">
    <property type="entry name" value="HTHLYSR"/>
</dbReference>
<dbReference type="SUPFAM" id="SSF46785">
    <property type="entry name" value="Winged helix' DNA-binding domain"/>
    <property type="match status" value="1"/>
</dbReference>
<dbReference type="OrthoDB" id="8097684at2"/>
<proteinExistence type="inferred from homology"/>
<dbReference type="RefSeq" id="WP_069305983.1">
    <property type="nucleotide sequence ID" value="NZ_MCRJ01000015.1"/>
</dbReference>
<dbReference type="InterPro" id="IPR036390">
    <property type="entry name" value="WH_DNA-bd_sf"/>
</dbReference>
<keyword evidence="8" id="KW-1185">Reference proteome</keyword>
<evidence type="ECO:0000256" key="4">
    <source>
        <dbReference type="ARBA" id="ARBA00023163"/>
    </source>
</evidence>
<evidence type="ECO:0000256" key="2">
    <source>
        <dbReference type="ARBA" id="ARBA00023015"/>
    </source>
</evidence>
<dbReference type="Pfam" id="PF00126">
    <property type="entry name" value="HTH_1"/>
    <property type="match status" value="1"/>
</dbReference>
<evidence type="ECO:0000259" key="6">
    <source>
        <dbReference type="PROSITE" id="PS50931"/>
    </source>
</evidence>
<evidence type="ECO:0000313" key="7">
    <source>
        <dbReference type="EMBL" id="ODN71690.1"/>
    </source>
</evidence>
<dbReference type="InterPro" id="IPR036388">
    <property type="entry name" value="WH-like_DNA-bd_sf"/>
</dbReference>
<dbReference type="PROSITE" id="PS50931">
    <property type="entry name" value="HTH_LYSR"/>
    <property type="match status" value="1"/>
</dbReference>
<keyword evidence="5" id="KW-1133">Transmembrane helix</keyword>
<dbReference type="AlphaFoldDB" id="A0A1E3H5V4"/>